<dbReference type="Gene3D" id="3.40.50.150">
    <property type="entry name" value="Vaccinia Virus protein VP39"/>
    <property type="match status" value="1"/>
</dbReference>
<dbReference type="GO" id="GO:0008168">
    <property type="term" value="F:methyltransferase activity"/>
    <property type="evidence" value="ECO:0007669"/>
    <property type="project" value="UniProtKB-KW"/>
</dbReference>
<dbReference type="InterPro" id="IPR029063">
    <property type="entry name" value="SAM-dependent_MTases_sf"/>
</dbReference>
<sequence>MKLPSSAAFALLAAAIGLLAGSASATRAADNGLQTLIDGPQRSDKNRVRDEYRHPREVLEFFGVRQDETVVEILPGAGGYWTEILAPYLKDQGHYIAANGEKASPSAETQKDNAGYAAKLAADPGNYGKVVVSEFAADRHEIAPPGSADVVLTFRNVHNWMADGETAQAFTAFYKALKSGGVLGVEEHRGRTDQPQDPKAASGYVRPDVIVGFAEAAGFRFAGSSEVNANPRDTKDYPVGVWALPPTYRMKDVDRAKYAAIGESDRAVLKFVKP</sequence>
<proteinExistence type="predicted"/>
<reference evidence="2 3" key="1">
    <citation type="submission" date="2019-09" db="EMBL/GenBank/DDBJ databases">
        <title>YIM 132180 draft genome.</title>
        <authorList>
            <person name="Zhang K."/>
        </authorList>
    </citation>
    <scope>NUCLEOTIDE SEQUENCE [LARGE SCALE GENOMIC DNA]</scope>
    <source>
        <strain evidence="2 3">YIM 132180</strain>
    </source>
</reference>
<dbReference type="PIRSF" id="PIRSF031679">
    <property type="entry name" value="Mtase_Alr7345_prd"/>
    <property type="match status" value="1"/>
</dbReference>
<comment type="caution">
    <text evidence="2">The sequence shown here is derived from an EMBL/GenBank/DDBJ whole genome shotgun (WGS) entry which is preliminary data.</text>
</comment>
<organism evidence="2 3">
    <name type="scientific">Plantimonas leprariae</name>
    <dbReference type="NCBI Taxonomy" id="2615207"/>
    <lineage>
        <taxon>Bacteria</taxon>
        <taxon>Pseudomonadati</taxon>
        <taxon>Pseudomonadota</taxon>
        <taxon>Alphaproteobacteria</taxon>
        <taxon>Hyphomicrobiales</taxon>
        <taxon>Aurantimonadaceae</taxon>
        <taxon>Plantimonas</taxon>
    </lineage>
</organism>
<evidence type="ECO:0000256" key="1">
    <source>
        <dbReference type="SAM" id="SignalP"/>
    </source>
</evidence>
<gene>
    <name evidence="2" type="ORF">F6X38_14610</name>
</gene>
<keyword evidence="1" id="KW-0732">Signal</keyword>
<evidence type="ECO:0000313" key="3">
    <source>
        <dbReference type="Proteomes" id="UP000432089"/>
    </source>
</evidence>
<protein>
    <submittedName>
        <fullName evidence="2">Class I SAM-dependent methyltransferase</fullName>
    </submittedName>
</protein>
<dbReference type="InterPro" id="IPR016980">
    <property type="entry name" value="S-AdoMet-dep_MeTrfase_Alr7345"/>
</dbReference>
<dbReference type="AlphaFoldDB" id="A0A7V7TW73"/>
<dbReference type="RefSeq" id="WP_150970779.1">
    <property type="nucleotide sequence ID" value="NZ_VZDO01000011.1"/>
</dbReference>
<keyword evidence="2" id="KW-0489">Methyltransferase</keyword>
<dbReference type="Proteomes" id="UP000432089">
    <property type="component" value="Unassembled WGS sequence"/>
</dbReference>
<keyword evidence="3" id="KW-1185">Reference proteome</keyword>
<evidence type="ECO:0000313" key="2">
    <source>
        <dbReference type="EMBL" id="KAB0679113.1"/>
    </source>
</evidence>
<feature type="chain" id="PRO_5030842598" evidence="1">
    <location>
        <begin position="26"/>
        <end position="274"/>
    </location>
</feature>
<name>A0A7V7TW73_9HYPH</name>
<keyword evidence="2" id="KW-0808">Transferase</keyword>
<dbReference type="SUPFAM" id="SSF53335">
    <property type="entry name" value="S-adenosyl-L-methionine-dependent methyltransferases"/>
    <property type="match status" value="1"/>
</dbReference>
<feature type="signal peptide" evidence="1">
    <location>
        <begin position="1"/>
        <end position="25"/>
    </location>
</feature>
<accession>A0A7V7TW73</accession>
<dbReference type="GO" id="GO:0032259">
    <property type="term" value="P:methylation"/>
    <property type="evidence" value="ECO:0007669"/>
    <property type="project" value="UniProtKB-KW"/>
</dbReference>
<dbReference type="EMBL" id="VZDO01000011">
    <property type="protein sequence ID" value="KAB0679113.1"/>
    <property type="molecule type" value="Genomic_DNA"/>
</dbReference>